<organism evidence="1 2">
    <name type="scientific">Sphingomonas swuensis</name>
    <dbReference type="NCBI Taxonomy" id="977800"/>
    <lineage>
        <taxon>Bacteria</taxon>
        <taxon>Pseudomonadati</taxon>
        <taxon>Pseudomonadota</taxon>
        <taxon>Alphaproteobacteria</taxon>
        <taxon>Sphingomonadales</taxon>
        <taxon>Sphingomonadaceae</taxon>
        <taxon>Sphingomonas</taxon>
    </lineage>
</organism>
<dbReference type="Proteomes" id="UP001500235">
    <property type="component" value="Unassembled WGS sequence"/>
</dbReference>
<sequence>MKSAFLPFLLTAAVVGCGDLPRDSEGSLEQIREQKSFRVGLIAGSEDREGRGRRLIEALGVEAGAEPRLRVGAAEHLLTQLEEGELDLVVGTMARKSPWAIKVHASKPLSPAAEKAPVRLVAMARNGENAWISLLHRKVEQVRGRR</sequence>
<name>A0ABP7T6N4_9SPHN</name>
<proteinExistence type="predicted"/>
<gene>
    <name evidence="1" type="ORF">GCM10022280_22840</name>
</gene>
<evidence type="ECO:0008006" key="3">
    <source>
        <dbReference type="Google" id="ProtNLM"/>
    </source>
</evidence>
<accession>A0ABP7T6N4</accession>
<dbReference type="PROSITE" id="PS51257">
    <property type="entry name" value="PROKAR_LIPOPROTEIN"/>
    <property type="match status" value="1"/>
</dbReference>
<dbReference type="Gene3D" id="3.40.190.10">
    <property type="entry name" value="Periplasmic binding protein-like II"/>
    <property type="match status" value="1"/>
</dbReference>
<keyword evidence="2" id="KW-1185">Reference proteome</keyword>
<evidence type="ECO:0000313" key="1">
    <source>
        <dbReference type="EMBL" id="GAA4021689.1"/>
    </source>
</evidence>
<comment type="caution">
    <text evidence="1">The sequence shown here is derived from an EMBL/GenBank/DDBJ whole genome shotgun (WGS) entry which is preliminary data.</text>
</comment>
<dbReference type="EMBL" id="BAABBQ010000001">
    <property type="protein sequence ID" value="GAA4021689.1"/>
    <property type="molecule type" value="Genomic_DNA"/>
</dbReference>
<reference evidence="2" key="1">
    <citation type="journal article" date="2019" name="Int. J. Syst. Evol. Microbiol.">
        <title>The Global Catalogue of Microorganisms (GCM) 10K type strain sequencing project: providing services to taxonomists for standard genome sequencing and annotation.</title>
        <authorList>
            <consortium name="The Broad Institute Genomics Platform"/>
            <consortium name="The Broad Institute Genome Sequencing Center for Infectious Disease"/>
            <person name="Wu L."/>
            <person name="Ma J."/>
        </authorList>
    </citation>
    <scope>NUCLEOTIDE SEQUENCE [LARGE SCALE GENOMIC DNA]</scope>
    <source>
        <strain evidence="2">JCM 17563</strain>
    </source>
</reference>
<dbReference type="RefSeq" id="WP_344707514.1">
    <property type="nucleotide sequence ID" value="NZ_BAABBQ010000001.1"/>
</dbReference>
<protein>
    <recommendedName>
        <fullName evidence="3">ABC transporter substrate-binding protein</fullName>
    </recommendedName>
</protein>
<evidence type="ECO:0000313" key="2">
    <source>
        <dbReference type="Proteomes" id="UP001500235"/>
    </source>
</evidence>